<proteinExistence type="predicted"/>
<sequence length="181" mass="18544">MLNDPPPRPPVEITPMRAEEPRREGATGLVIGLWAVALVLVAATTALIVVHLSEVREVLALDLARDQPDAAPDEVVRAVNIAFGAGALLVAVIVVAAVYGCIRLWEATRSGRGWMVLAVVAAVAATIGEAIVIGPSSAAVADAGVPVMFQWPVAAVGAAFGGISTAIAYRIGRTGHRSGVA</sequence>
<comment type="caution">
    <text evidence="3">The sequence shown here is derived from an EMBL/GenBank/DDBJ whole genome shotgun (WGS) entry which is preliminary data.</text>
</comment>
<accession>A0ABU7MAU5</accession>
<keyword evidence="4" id="KW-1185">Reference proteome</keyword>
<keyword evidence="2" id="KW-0812">Transmembrane</keyword>
<keyword evidence="2" id="KW-1133">Transmembrane helix</keyword>
<dbReference type="Proteomes" id="UP001347146">
    <property type="component" value="Unassembled WGS sequence"/>
</dbReference>
<reference evidence="3 4" key="1">
    <citation type="submission" date="2024-01" db="EMBL/GenBank/DDBJ databases">
        <title>Draft genome sequence of Gordonia sp. LSe1-13.</title>
        <authorList>
            <person name="Suphannarot A."/>
            <person name="Mingma R."/>
        </authorList>
    </citation>
    <scope>NUCLEOTIDE SEQUENCE [LARGE SCALE GENOMIC DNA]</scope>
    <source>
        <strain evidence="3 4">LSe1-13</strain>
    </source>
</reference>
<protein>
    <recommendedName>
        <fullName evidence="5">DUF2567 domain-containing protein</fullName>
    </recommendedName>
</protein>
<dbReference type="RefSeq" id="WP_330431573.1">
    <property type="nucleotide sequence ID" value="NZ_JAZDUF010000001.1"/>
</dbReference>
<feature type="transmembrane region" description="Helical" evidence="2">
    <location>
        <begin position="148"/>
        <end position="169"/>
    </location>
</feature>
<evidence type="ECO:0000256" key="2">
    <source>
        <dbReference type="SAM" id="Phobius"/>
    </source>
</evidence>
<evidence type="ECO:0000256" key="1">
    <source>
        <dbReference type="SAM" id="MobiDB-lite"/>
    </source>
</evidence>
<name>A0ABU7MAU5_9ACTN</name>
<evidence type="ECO:0000313" key="3">
    <source>
        <dbReference type="EMBL" id="MEE3849968.1"/>
    </source>
</evidence>
<feature type="transmembrane region" description="Helical" evidence="2">
    <location>
        <begin position="114"/>
        <end position="136"/>
    </location>
</feature>
<feature type="region of interest" description="Disordered" evidence="1">
    <location>
        <begin position="1"/>
        <end position="20"/>
    </location>
</feature>
<feature type="compositionally biased region" description="Pro residues" evidence="1">
    <location>
        <begin position="1"/>
        <end position="12"/>
    </location>
</feature>
<gene>
    <name evidence="3" type="ORF">VZC37_06465</name>
</gene>
<dbReference type="EMBL" id="JAZDUF010000001">
    <property type="protein sequence ID" value="MEE3849968.1"/>
    <property type="molecule type" value="Genomic_DNA"/>
</dbReference>
<keyword evidence="2" id="KW-0472">Membrane</keyword>
<feature type="transmembrane region" description="Helical" evidence="2">
    <location>
        <begin position="26"/>
        <end position="52"/>
    </location>
</feature>
<organism evidence="3 4">
    <name type="scientific">Gordonia sesuvii</name>
    <dbReference type="NCBI Taxonomy" id="3116777"/>
    <lineage>
        <taxon>Bacteria</taxon>
        <taxon>Bacillati</taxon>
        <taxon>Actinomycetota</taxon>
        <taxon>Actinomycetes</taxon>
        <taxon>Mycobacteriales</taxon>
        <taxon>Gordoniaceae</taxon>
        <taxon>Gordonia</taxon>
    </lineage>
</organism>
<feature type="transmembrane region" description="Helical" evidence="2">
    <location>
        <begin position="81"/>
        <end position="102"/>
    </location>
</feature>
<evidence type="ECO:0008006" key="5">
    <source>
        <dbReference type="Google" id="ProtNLM"/>
    </source>
</evidence>
<evidence type="ECO:0000313" key="4">
    <source>
        <dbReference type="Proteomes" id="UP001347146"/>
    </source>
</evidence>